<dbReference type="InterPro" id="IPR025711">
    <property type="entry name" value="PepSY"/>
</dbReference>
<reference evidence="3 4" key="1">
    <citation type="submission" date="2020-07" db="EMBL/GenBank/DDBJ databases">
        <title>Sequencing the genomes of 1000 actinobacteria strains.</title>
        <authorList>
            <person name="Klenk H.-P."/>
        </authorList>
    </citation>
    <scope>NUCLEOTIDE SEQUENCE [LARGE SCALE GENOMIC DNA]</scope>
    <source>
        <strain evidence="3 4">DSM 44121</strain>
    </source>
</reference>
<proteinExistence type="predicted"/>
<name>A0A7W3J7Q0_9MICO</name>
<protein>
    <submittedName>
        <fullName evidence="3">Putative membrane protein YkoI</fullName>
    </submittedName>
</protein>
<evidence type="ECO:0000313" key="4">
    <source>
        <dbReference type="Proteomes" id="UP000540568"/>
    </source>
</evidence>
<dbReference type="AlphaFoldDB" id="A0A7W3J7Q0"/>
<dbReference type="Proteomes" id="UP000540568">
    <property type="component" value="Unassembled WGS sequence"/>
</dbReference>
<dbReference type="RefSeq" id="WP_182615417.1">
    <property type="nucleotide sequence ID" value="NZ_BAAATF010000006.1"/>
</dbReference>
<evidence type="ECO:0000256" key="1">
    <source>
        <dbReference type="SAM" id="SignalP"/>
    </source>
</evidence>
<sequence>MVRKMLVGAAAVGATGLIAFGGITVAGASTGGEDDGAVSHAYTTDQAGTATEAALAATGGGTANSVETDGENGATYEVEVTKPDGATVDVRLDQNFEVVVIEGDGGS</sequence>
<dbReference type="Gene3D" id="3.30.505.20">
    <property type="match status" value="1"/>
</dbReference>
<keyword evidence="1" id="KW-0732">Signal</keyword>
<feature type="signal peptide" evidence="1">
    <location>
        <begin position="1"/>
        <end position="19"/>
    </location>
</feature>
<feature type="chain" id="PRO_5038832133" evidence="1">
    <location>
        <begin position="20"/>
        <end position="107"/>
    </location>
</feature>
<evidence type="ECO:0000259" key="2">
    <source>
        <dbReference type="Pfam" id="PF03413"/>
    </source>
</evidence>
<feature type="domain" description="PepSY" evidence="2">
    <location>
        <begin position="49"/>
        <end position="95"/>
    </location>
</feature>
<gene>
    <name evidence="3" type="ORF">FHX71_001759</name>
</gene>
<keyword evidence="4" id="KW-1185">Reference proteome</keyword>
<evidence type="ECO:0000313" key="3">
    <source>
        <dbReference type="EMBL" id="MBA8807817.1"/>
    </source>
</evidence>
<accession>A0A7W3J7Q0</accession>
<dbReference type="Pfam" id="PF03413">
    <property type="entry name" value="PepSY"/>
    <property type="match status" value="1"/>
</dbReference>
<dbReference type="EMBL" id="JACGWV010000001">
    <property type="protein sequence ID" value="MBA8807817.1"/>
    <property type="molecule type" value="Genomic_DNA"/>
</dbReference>
<organism evidence="3 4">
    <name type="scientific">Promicromonospora sukumoe</name>
    <dbReference type="NCBI Taxonomy" id="88382"/>
    <lineage>
        <taxon>Bacteria</taxon>
        <taxon>Bacillati</taxon>
        <taxon>Actinomycetota</taxon>
        <taxon>Actinomycetes</taxon>
        <taxon>Micrococcales</taxon>
        <taxon>Promicromonosporaceae</taxon>
        <taxon>Promicromonospora</taxon>
    </lineage>
</organism>
<comment type="caution">
    <text evidence="3">The sequence shown here is derived from an EMBL/GenBank/DDBJ whole genome shotgun (WGS) entry which is preliminary data.</text>
</comment>